<comment type="similarity">
    <text evidence="1">Belongs to the MreC family.</text>
</comment>
<gene>
    <name evidence="7" type="primary">mreC</name>
    <name evidence="7" type="ORF">NATSA_00615</name>
</gene>
<organism evidence="7 8">
    <name type="scientific">Natronogracilivirga saccharolytica</name>
    <dbReference type="NCBI Taxonomy" id="2812953"/>
    <lineage>
        <taxon>Bacteria</taxon>
        <taxon>Pseudomonadati</taxon>
        <taxon>Balneolota</taxon>
        <taxon>Balneolia</taxon>
        <taxon>Balneolales</taxon>
        <taxon>Cyclonatronaceae</taxon>
        <taxon>Natronogracilivirga</taxon>
    </lineage>
</organism>
<dbReference type="Gene3D" id="2.40.10.350">
    <property type="entry name" value="Rod shape-determining protein MreC, domain 2"/>
    <property type="match status" value="1"/>
</dbReference>
<evidence type="ECO:0000259" key="6">
    <source>
        <dbReference type="Pfam" id="PF04085"/>
    </source>
</evidence>
<name>A0A8J7RFV5_9BACT</name>
<dbReference type="Pfam" id="PF04085">
    <property type="entry name" value="MreC"/>
    <property type="match status" value="1"/>
</dbReference>
<dbReference type="AlphaFoldDB" id="A0A8J7RFV5"/>
<evidence type="ECO:0000313" key="7">
    <source>
        <dbReference type="EMBL" id="MBP3191155.1"/>
    </source>
</evidence>
<dbReference type="GO" id="GO:0008360">
    <property type="term" value="P:regulation of cell shape"/>
    <property type="evidence" value="ECO:0007669"/>
    <property type="project" value="UniProtKB-KW"/>
</dbReference>
<dbReference type="EMBL" id="JAFIDN010000001">
    <property type="protein sequence ID" value="MBP3191155.1"/>
    <property type="molecule type" value="Genomic_DNA"/>
</dbReference>
<evidence type="ECO:0000256" key="3">
    <source>
        <dbReference type="ARBA" id="ARBA00022960"/>
    </source>
</evidence>
<evidence type="ECO:0000256" key="1">
    <source>
        <dbReference type="ARBA" id="ARBA00009369"/>
    </source>
</evidence>
<dbReference type="InterPro" id="IPR055342">
    <property type="entry name" value="MreC_beta-barrel_core"/>
</dbReference>
<dbReference type="PANTHER" id="PTHR34138">
    <property type="entry name" value="CELL SHAPE-DETERMINING PROTEIN MREC"/>
    <property type="match status" value="1"/>
</dbReference>
<proteinExistence type="inferred from homology"/>
<protein>
    <recommendedName>
        <fullName evidence="2">Cell shape-determining protein MreC</fullName>
    </recommendedName>
    <alternativeName>
        <fullName evidence="4">Cell shape protein MreC</fullName>
    </alternativeName>
</protein>
<evidence type="ECO:0000313" key="8">
    <source>
        <dbReference type="Proteomes" id="UP000673975"/>
    </source>
</evidence>
<dbReference type="Gene3D" id="2.40.10.340">
    <property type="entry name" value="Rod shape-determining protein MreC, domain 1"/>
    <property type="match status" value="1"/>
</dbReference>
<dbReference type="InterPro" id="IPR042175">
    <property type="entry name" value="Cell/Rod_MreC_2"/>
</dbReference>
<feature type="coiled-coil region" evidence="5">
    <location>
        <begin position="50"/>
        <end position="80"/>
    </location>
</feature>
<keyword evidence="3" id="KW-0133">Cell shape</keyword>
<dbReference type="PIRSF" id="PIRSF038471">
    <property type="entry name" value="MreC"/>
    <property type="match status" value="1"/>
</dbReference>
<feature type="domain" description="Rod shape-determining protein MreC beta-barrel core" evidence="6">
    <location>
        <begin position="86"/>
        <end position="233"/>
    </location>
</feature>
<keyword evidence="8" id="KW-1185">Reference proteome</keyword>
<dbReference type="InterPro" id="IPR042177">
    <property type="entry name" value="Cell/Rod_1"/>
</dbReference>
<dbReference type="PANTHER" id="PTHR34138:SF1">
    <property type="entry name" value="CELL SHAPE-DETERMINING PROTEIN MREC"/>
    <property type="match status" value="1"/>
</dbReference>
<reference evidence="7" key="1">
    <citation type="submission" date="2021-02" db="EMBL/GenBank/DDBJ databases">
        <title>Natronogracilivirga saccharolytica gen. nov. sp. nov. a new anaerobic, haloalkiliphilic carbohydrate-fermenting bacterium from soda lake and proposing of Cyclonatronumiaceae fam. nov. in the phylum Balneolaeota.</title>
        <authorList>
            <person name="Zhilina T.N."/>
            <person name="Sorokin D.Y."/>
            <person name="Zavarzina D.G."/>
            <person name="Toshchakov S.V."/>
            <person name="Kublanov I.V."/>
        </authorList>
    </citation>
    <scope>NUCLEOTIDE SEQUENCE</scope>
    <source>
        <strain evidence="7">Z-1702</strain>
    </source>
</reference>
<evidence type="ECO:0000256" key="4">
    <source>
        <dbReference type="ARBA" id="ARBA00032089"/>
    </source>
</evidence>
<dbReference type="NCBIfam" id="TIGR00219">
    <property type="entry name" value="mreC"/>
    <property type="match status" value="1"/>
</dbReference>
<dbReference type="InterPro" id="IPR007221">
    <property type="entry name" value="MreC"/>
</dbReference>
<accession>A0A8J7RFV5</accession>
<comment type="caution">
    <text evidence="7">The sequence shown here is derived from an EMBL/GenBank/DDBJ whole genome shotgun (WGS) entry which is preliminary data.</text>
</comment>
<evidence type="ECO:0000256" key="2">
    <source>
        <dbReference type="ARBA" id="ARBA00013855"/>
    </source>
</evidence>
<evidence type="ECO:0000256" key="5">
    <source>
        <dbReference type="SAM" id="Coils"/>
    </source>
</evidence>
<dbReference type="Proteomes" id="UP000673975">
    <property type="component" value="Unassembled WGS sequence"/>
</dbReference>
<sequence>MVFRHDGGLQSVRKASVLAISYLEQPLSQVRIYRTALQTNEQLGKQNIILQDEIARLRSVKEENRALRDLLELRDTLQHDLIPAKIVAKNLTGINNSFTIDRGERDGVETGMALINAQGLIGQVILTTPGHAQIMPFHNAMFRVSSHIQGSRAYGIVSWSGEGSDELVMNYVPQTIRVSEGAVVETSGFSNQFPPHIPIGEVIRTEPEEGRDTQQIYIKPFVSLHQTAEAFVVRYIPEPEVDELLLQYEGLFQ</sequence>
<keyword evidence="5" id="KW-0175">Coiled coil</keyword>
<dbReference type="GO" id="GO:0005886">
    <property type="term" value="C:plasma membrane"/>
    <property type="evidence" value="ECO:0007669"/>
    <property type="project" value="TreeGrafter"/>
</dbReference>